<feature type="transmembrane region" description="Helical" evidence="6">
    <location>
        <begin position="244"/>
        <end position="267"/>
    </location>
</feature>
<dbReference type="OrthoDB" id="10021397at2759"/>
<organism evidence="8 9">
    <name type="scientific">Clohesyomyces aquaticus</name>
    <dbReference type="NCBI Taxonomy" id="1231657"/>
    <lineage>
        <taxon>Eukaryota</taxon>
        <taxon>Fungi</taxon>
        <taxon>Dikarya</taxon>
        <taxon>Ascomycota</taxon>
        <taxon>Pezizomycotina</taxon>
        <taxon>Dothideomycetes</taxon>
        <taxon>Pleosporomycetidae</taxon>
        <taxon>Pleosporales</taxon>
        <taxon>Lindgomycetaceae</taxon>
        <taxon>Clohesyomyces</taxon>
    </lineage>
</organism>
<evidence type="ECO:0000256" key="2">
    <source>
        <dbReference type="ARBA" id="ARBA00022692"/>
    </source>
</evidence>
<evidence type="ECO:0000256" key="4">
    <source>
        <dbReference type="ARBA" id="ARBA00023136"/>
    </source>
</evidence>
<evidence type="ECO:0000313" key="8">
    <source>
        <dbReference type="EMBL" id="ORY13901.1"/>
    </source>
</evidence>
<feature type="region of interest" description="Disordered" evidence="5">
    <location>
        <begin position="1"/>
        <end position="20"/>
    </location>
</feature>
<dbReference type="InterPro" id="IPR011701">
    <property type="entry name" value="MFS"/>
</dbReference>
<feature type="transmembrane region" description="Helical" evidence="6">
    <location>
        <begin position="403"/>
        <end position="424"/>
    </location>
</feature>
<evidence type="ECO:0000313" key="9">
    <source>
        <dbReference type="Proteomes" id="UP000193144"/>
    </source>
</evidence>
<proteinExistence type="predicted"/>
<dbReference type="InterPro" id="IPR036259">
    <property type="entry name" value="MFS_trans_sf"/>
</dbReference>
<reference evidence="8 9" key="1">
    <citation type="submission" date="2016-07" db="EMBL/GenBank/DDBJ databases">
        <title>Pervasive Adenine N6-methylation of Active Genes in Fungi.</title>
        <authorList>
            <consortium name="DOE Joint Genome Institute"/>
            <person name="Mondo S.J."/>
            <person name="Dannebaum R.O."/>
            <person name="Kuo R.C."/>
            <person name="Labutti K."/>
            <person name="Haridas S."/>
            <person name="Kuo A."/>
            <person name="Salamov A."/>
            <person name="Ahrendt S.R."/>
            <person name="Lipzen A."/>
            <person name="Sullivan W."/>
            <person name="Andreopoulos W.B."/>
            <person name="Clum A."/>
            <person name="Lindquist E."/>
            <person name="Daum C."/>
            <person name="Ramamoorthy G.K."/>
            <person name="Gryganskyi A."/>
            <person name="Culley D."/>
            <person name="Magnuson J.K."/>
            <person name="James T.Y."/>
            <person name="O'Malley M.A."/>
            <person name="Stajich J.E."/>
            <person name="Spatafora J.W."/>
            <person name="Visel A."/>
            <person name="Grigoriev I.V."/>
        </authorList>
    </citation>
    <scope>NUCLEOTIDE SEQUENCE [LARGE SCALE GENOMIC DNA]</scope>
    <source>
        <strain evidence="8 9">CBS 115471</strain>
    </source>
</reference>
<gene>
    <name evidence="8" type="ORF">BCR34DRAFT_623560</name>
</gene>
<dbReference type="InterPro" id="IPR020846">
    <property type="entry name" value="MFS_dom"/>
</dbReference>
<feature type="transmembrane region" description="Helical" evidence="6">
    <location>
        <begin position="436"/>
        <end position="460"/>
    </location>
</feature>
<feature type="transmembrane region" description="Helical" evidence="6">
    <location>
        <begin position="111"/>
        <end position="130"/>
    </location>
</feature>
<dbReference type="GO" id="GO:0022857">
    <property type="term" value="F:transmembrane transporter activity"/>
    <property type="evidence" value="ECO:0007669"/>
    <property type="project" value="InterPro"/>
</dbReference>
<evidence type="ECO:0000256" key="3">
    <source>
        <dbReference type="ARBA" id="ARBA00022989"/>
    </source>
</evidence>
<protein>
    <submittedName>
        <fullName evidence="8">Putative efflux pump antibiotic resistance protein</fullName>
    </submittedName>
</protein>
<feature type="transmembrane region" description="Helical" evidence="6">
    <location>
        <begin position="313"/>
        <end position="334"/>
    </location>
</feature>
<evidence type="ECO:0000256" key="5">
    <source>
        <dbReference type="SAM" id="MobiDB-lite"/>
    </source>
</evidence>
<dbReference type="Gene3D" id="1.20.1250.20">
    <property type="entry name" value="MFS general substrate transporter like domains"/>
    <property type="match status" value="1"/>
</dbReference>
<name>A0A1Y1ZUI5_9PLEO</name>
<dbReference type="FunFam" id="1.20.1250.20:FF:000196">
    <property type="entry name" value="MFS toxin efflux pump (AflT)"/>
    <property type="match status" value="1"/>
</dbReference>
<feature type="transmembrane region" description="Helical" evidence="6">
    <location>
        <begin position="346"/>
        <end position="365"/>
    </location>
</feature>
<evidence type="ECO:0000256" key="6">
    <source>
        <dbReference type="SAM" id="Phobius"/>
    </source>
</evidence>
<keyword evidence="3 6" id="KW-1133">Transmembrane helix</keyword>
<dbReference type="GO" id="GO:0005886">
    <property type="term" value="C:plasma membrane"/>
    <property type="evidence" value="ECO:0007669"/>
    <property type="project" value="TreeGrafter"/>
</dbReference>
<keyword evidence="9" id="KW-1185">Reference proteome</keyword>
<comment type="subcellular location">
    <subcellularLocation>
        <location evidence="1">Membrane</location>
        <topology evidence="1">Multi-pass membrane protein</topology>
    </subcellularLocation>
</comment>
<dbReference type="Proteomes" id="UP000193144">
    <property type="component" value="Unassembled WGS sequence"/>
</dbReference>
<feature type="transmembrane region" description="Helical" evidence="6">
    <location>
        <begin position="203"/>
        <end position="223"/>
    </location>
</feature>
<dbReference type="EMBL" id="MCFA01000037">
    <property type="protein sequence ID" value="ORY13901.1"/>
    <property type="molecule type" value="Genomic_DNA"/>
</dbReference>
<feature type="transmembrane region" description="Helical" evidence="6">
    <location>
        <begin position="136"/>
        <end position="159"/>
    </location>
</feature>
<dbReference type="SUPFAM" id="SSF103473">
    <property type="entry name" value="MFS general substrate transporter"/>
    <property type="match status" value="1"/>
</dbReference>
<feature type="transmembrane region" description="Helical" evidence="6">
    <location>
        <begin position="81"/>
        <end position="99"/>
    </location>
</feature>
<feature type="transmembrane region" description="Helical" evidence="6">
    <location>
        <begin position="273"/>
        <end position="293"/>
    </location>
</feature>
<keyword evidence="2 6" id="KW-0812">Transmembrane</keyword>
<accession>A0A1Y1ZUI5</accession>
<dbReference type="Pfam" id="PF07690">
    <property type="entry name" value="MFS_1"/>
    <property type="match status" value="1"/>
</dbReference>
<comment type="caution">
    <text evidence="8">The sequence shown here is derived from an EMBL/GenBank/DDBJ whole genome shotgun (WGS) entry which is preliminary data.</text>
</comment>
<dbReference type="AlphaFoldDB" id="A0A1Y1ZUI5"/>
<feature type="transmembrane region" description="Helical" evidence="6">
    <location>
        <begin position="507"/>
        <end position="529"/>
    </location>
</feature>
<feature type="transmembrane region" description="Helical" evidence="6">
    <location>
        <begin position="171"/>
        <end position="191"/>
    </location>
</feature>
<dbReference type="CDD" id="cd17502">
    <property type="entry name" value="MFS_Azr1_MDR_like"/>
    <property type="match status" value="1"/>
</dbReference>
<feature type="transmembrane region" description="Helical" evidence="6">
    <location>
        <begin position="45"/>
        <end position="69"/>
    </location>
</feature>
<feature type="transmembrane region" description="Helical" evidence="6">
    <location>
        <begin position="372"/>
        <end position="391"/>
    </location>
</feature>
<feature type="domain" description="Major facilitator superfamily (MFS) profile" evidence="7">
    <location>
        <begin position="46"/>
        <end position="534"/>
    </location>
</feature>
<dbReference type="PROSITE" id="PS50850">
    <property type="entry name" value="MFS"/>
    <property type="match status" value="1"/>
</dbReference>
<evidence type="ECO:0000256" key="1">
    <source>
        <dbReference type="ARBA" id="ARBA00004141"/>
    </source>
</evidence>
<keyword evidence="4 6" id="KW-0472">Membrane</keyword>
<dbReference type="PANTHER" id="PTHR23501:SF198">
    <property type="entry name" value="AZOLE RESISTANCE PROTEIN 1-RELATED"/>
    <property type="match status" value="1"/>
</dbReference>
<dbReference type="Gene3D" id="1.20.1720.10">
    <property type="entry name" value="Multidrug resistance protein D"/>
    <property type="match status" value="1"/>
</dbReference>
<sequence>MESKNEVESSVVDDARDRAGKEVEQVIEVRDEPVQDFPSPARLSLVMVIVCSASFLCGLDQTIVAVAVPKITNSFHALGDIAWWTSAYLLTSATLQITYGRLYTLFSTKNIYILSSALFSIGSLVCATAPNSTALIVGRAIAGCGAAGTMSGSVLVLAASCPLEKRPALSGLMFMALGISAVAGPFVGGALTDRATWRWCFGINLPICAVIILGTCVVIKTPLEEKYQRMSWDDKTKQFDLPGTGLLTACLVCLVLALQLGGTIYPWSNGRVIALLVAWCVLFLAFLLMQVFLPSQRSFSSTLVRNRNVSLAALYSGFISGGMFVVVTYLPLWFQVVKGASALRSGVMTAPLIVAFVVMSALSGAATQGMGYYNPAMFFGVMFAAIGSGLLGTLKPEISSSKWIGYQCLYGFGAGAGVPPPMLVIQTVLPTDDVPIGVSLVNLSQMLLSSVVVAIAQSVFVNELEKGVSAAIPGFDTRGLSKSGATELGLLYTPAEVVKVLPAYSNAIAKTFFIAAALSCGAFMAAMCVQWKSMKKKQA</sequence>
<dbReference type="PANTHER" id="PTHR23501">
    <property type="entry name" value="MAJOR FACILITATOR SUPERFAMILY"/>
    <property type="match status" value="1"/>
</dbReference>
<evidence type="ECO:0000259" key="7">
    <source>
        <dbReference type="PROSITE" id="PS50850"/>
    </source>
</evidence>